<dbReference type="PANTHER" id="PTHR31471:SF51">
    <property type="entry name" value="REMORIN FAMILY PROTEIN"/>
    <property type="match status" value="1"/>
</dbReference>
<feature type="compositionally biased region" description="Low complexity" evidence="2">
    <location>
        <begin position="57"/>
        <end position="67"/>
    </location>
</feature>
<proteinExistence type="inferred from homology"/>
<keyword evidence="5" id="KW-1185">Reference proteome</keyword>
<dbReference type="EMBL" id="LR746273">
    <property type="protein sequence ID" value="CAA7404201.1"/>
    <property type="molecule type" value="Genomic_DNA"/>
</dbReference>
<evidence type="ECO:0000256" key="2">
    <source>
        <dbReference type="SAM" id="MobiDB-lite"/>
    </source>
</evidence>
<protein>
    <recommendedName>
        <fullName evidence="3">Remorin C-terminal domain-containing protein</fullName>
    </recommendedName>
</protein>
<comment type="similarity">
    <text evidence="1">Belongs to the remorin family.</text>
</comment>
<dbReference type="Pfam" id="PF03763">
    <property type="entry name" value="Remorin_C"/>
    <property type="match status" value="1"/>
</dbReference>
<feature type="region of interest" description="Disordered" evidence="2">
    <location>
        <begin position="177"/>
        <end position="198"/>
    </location>
</feature>
<evidence type="ECO:0000256" key="1">
    <source>
        <dbReference type="ARBA" id="ARBA00005711"/>
    </source>
</evidence>
<accession>A0A7I8L2F0</accession>
<gene>
    <name evidence="4" type="ORF">SI8410_10014879</name>
</gene>
<dbReference type="InterPro" id="IPR005516">
    <property type="entry name" value="Remorin_C"/>
</dbReference>
<sequence length="255" mass="28431">MDPRDEPMDGRYAAAVAAAALAISSREQGRQGQLWEESTPIGGQRSLTRSKSRRESSSNLSNPSDSGRISRWLTVKEGKEDRDSAGELPKPKAAVDRTKSKKEGPEASTAKKAPSSTDMGSKRFAGAKGNASAAGKNTLSSSTSRRGETQADAWERAEMAKIRKRYEKMHSAILEWEKEKKHKSRRKQEHEEGQLERRRKVALQNYRDEVNRVGEIADGARMAADEKKRNDERKVMEKANEIRSTGKVSSTCFCF</sequence>
<dbReference type="PANTHER" id="PTHR31471">
    <property type="entry name" value="OS02G0116800 PROTEIN"/>
    <property type="match status" value="1"/>
</dbReference>
<dbReference type="OrthoDB" id="775261at2759"/>
<feature type="compositionally biased region" description="Basic and acidic residues" evidence="2">
    <location>
        <begin position="145"/>
        <end position="156"/>
    </location>
</feature>
<evidence type="ECO:0000313" key="4">
    <source>
        <dbReference type="EMBL" id="CAA7404201.1"/>
    </source>
</evidence>
<evidence type="ECO:0000259" key="3">
    <source>
        <dbReference type="Pfam" id="PF03763"/>
    </source>
</evidence>
<organism evidence="4 5">
    <name type="scientific">Spirodela intermedia</name>
    <name type="common">Intermediate duckweed</name>
    <dbReference type="NCBI Taxonomy" id="51605"/>
    <lineage>
        <taxon>Eukaryota</taxon>
        <taxon>Viridiplantae</taxon>
        <taxon>Streptophyta</taxon>
        <taxon>Embryophyta</taxon>
        <taxon>Tracheophyta</taxon>
        <taxon>Spermatophyta</taxon>
        <taxon>Magnoliopsida</taxon>
        <taxon>Liliopsida</taxon>
        <taxon>Araceae</taxon>
        <taxon>Lemnoideae</taxon>
        <taxon>Spirodela</taxon>
    </lineage>
</organism>
<feature type="domain" description="Remorin C-terminal" evidence="3">
    <location>
        <begin position="148"/>
        <end position="250"/>
    </location>
</feature>
<feature type="compositionally biased region" description="Low complexity" evidence="2">
    <location>
        <begin position="126"/>
        <end position="137"/>
    </location>
</feature>
<reference evidence="4" key="1">
    <citation type="submission" date="2020-02" db="EMBL/GenBank/DDBJ databases">
        <authorList>
            <person name="Scholz U."/>
            <person name="Mascher M."/>
            <person name="Fiebig A."/>
        </authorList>
    </citation>
    <scope>NUCLEOTIDE SEQUENCE</scope>
</reference>
<feature type="compositionally biased region" description="Basic and acidic residues" evidence="2">
    <location>
        <begin position="74"/>
        <end position="105"/>
    </location>
</feature>
<dbReference type="Proteomes" id="UP000663760">
    <property type="component" value="Chromosome 10"/>
</dbReference>
<evidence type="ECO:0000313" key="5">
    <source>
        <dbReference type="Proteomes" id="UP000663760"/>
    </source>
</evidence>
<feature type="region of interest" description="Disordered" evidence="2">
    <location>
        <begin position="24"/>
        <end position="156"/>
    </location>
</feature>
<dbReference type="AlphaFoldDB" id="A0A7I8L2F0"/>
<name>A0A7I8L2F0_SPIIN</name>